<gene>
    <name evidence="2" type="ORF">GCM10011312_12250</name>
</gene>
<proteinExistence type="predicted"/>
<accession>A0A8J2V9I1</accession>
<protein>
    <submittedName>
        <fullName evidence="2">Membrane protein</fullName>
    </submittedName>
</protein>
<dbReference type="EMBL" id="BMGK01000004">
    <property type="protein sequence ID" value="GGD89925.1"/>
    <property type="molecule type" value="Genomic_DNA"/>
</dbReference>
<keyword evidence="1" id="KW-0732">Signal</keyword>
<evidence type="ECO:0000256" key="1">
    <source>
        <dbReference type="SAM" id="SignalP"/>
    </source>
</evidence>
<feature type="signal peptide" evidence="1">
    <location>
        <begin position="1"/>
        <end position="19"/>
    </location>
</feature>
<keyword evidence="3" id="KW-1185">Reference proteome</keyword>
<dbReference type="Proteomes" id="UP000652231">
    <property type="component" value="Unassembled WGS sequence"/>
</dbReference>
<dbReference type="AlphaFoldDB" id="A0A8J2V9I1"/>
<reference evidence="2" key="2">
    <citation type="submission" date="2020-09" db="EMBL/GenBank/DDBJ databases">
        <authorList>
            <person name="Sun Q."/>
            <person name="Zhou Y."/>
        </authorList>
    </citation>
    <scope>NUCLEOTIDE SEQUENCE</scope>
    <source>
        <strain evidence="2">CGMCC 1.12924</strain>
    </source>
</reference>
<dbReference type="Gene3D" id="2.40.160.60">
    <property type="entry name" value="Outer membrane protein transport protein (OMPP1/FadL/TodX)"/>
    <property type="match status" value="1"/>
</dbReference>
<name>A0A8J2V9I1_9FLAO</name>
<sequence length="414" mass="45560">MIQRILVIVLICITSIASAQEATSSPYSYFGVGSLNFKGTVENRSMGGISMFSDSIHLNLQNPSGLAHLKLVTFSVGGTHKYITQETELETGKASSTSVNYLALGIPLGEKFGAGFGILPLTSVGYSLEGQSSEAIVQNTGEGGMNKVFLSLAYAINKELSVGIDANYNFGNIINNTLLFNQNVEFGTRETNRSNLSGFSLNFGATYKRMLTDKLEMYSSATFTPETKLTSENFREFASVFVPDLNFQVDVDVREVDVDDSKLTLPSQFTVGFGVGQPRKWFIGAEYTSQKTSGNSNRTFTLDNVSFKDASKYKLGGFYTPRYNSLSSYFNKVTYRAGVRYEDTGLIVNNENINEFGISFGVGLPVGRMFSNFNIGFEVGSRGTKNSGLVQENFFNTIISLSLNDRWFIKTLYD</sequence>
<reference evidence="2" key="1">
    <citation type="journal article" date="2014" name="Int. J. Syst. Evol. Microbiol.">
        <title>Complete genome sequence of Corynebacterium casei LMG S-19264T (=DSM 44701T), isolated from a smear-ripened cheese.</title>
        <authorList>
            <consortium name="US DOE Joint Genome Institute (JGI-PGF)"/>
            <person name="Walter F."/>
            <person name="Albersmeier A."/>
            <person name="Kalinowski J."/>
            <person name="Ruckert C."/>
        </authorList>
    </citation>
    <scope>NUCLEOTIDE SEQUENCE</scope>
    <source>
        <strain evidence="2">CGMCC 1.12924</strain>
    </source>
</reference>
<organism evidence="2 3">
    <name type="scientific">Planktosalinus lacus</name>
    <dbReference type="NCBI Taxonomy" id="1526573"/>
    <lineage>
        <taxon>Bacteria</taxon>
        <taxon>Pseudomonadati</taxon>
        <taxon>Bacteroidota</taxon>
        <taxon>Flavobacteriia</taxon>
        <taxon>Flavobacteriales</taxon>
        <taxon>Flavobacteriaceae</taxon>
        <taxon>Planktosalinus</taxon>
    </lineage>
</organism>
<comment type="caution">
    <text evidence="2">The sequence shown here is derived from an EMBL/GenBank/DDBJ whole genome shotgun (WGS) entry which is preliminary data.</text>
</comment>
<feature type="chain" id="PRO_5035160790" evidence="1">
    <location>
        <begin position="20"/>
        <end position="414"/>
    </location>
</feature>
<dbReference type="RefSeq" id="WP_188440587.1">
    <property type="nucleotide sequence ID" value="NZ_BMGK01000004.1"/>
</dbReference>
<dbReference type="SUPFAM" id="SSF56935">
    <property type="entry name" value="Porins"/>
    <property type="match status" value="1"/>
</dbReference>
<evidence type="ECO:0000313" key="3">
    <source>
        <dbReference type="Proteomes" id="UP000652231"/>
    </source>
</evidence>
<evidence type="ECO:0000313" key="2">
    <source>
        <dbReference type="EMBL" id="GGD89925.1"/>
    </source>
</evidence>